<comment type="caution">
    <text evidence="1">The sequence shown here is derived from an EMBL/GenBank/DDBJ whole genome shotgun (WGS) entry which is preliminary data.</text>
</comment>
<evidence type="ECO:0008006" key="3">
    <source>
        <dbReference type="Google" id="ProtNLM"/>
    </source>
</evidence>
<accession>A0ABX3HG35</accession>
<name>A0ABX3HG35_PAEBO</name>
<organism evidence="1 2">
    <name type="scientific">Paenibacillus borealis</name>
    <dbReference type="NCBI Taxonomy" id="160799"/>
    <lineage>
        <taxon>Bacteria</taxon>
        <taxon>Bacillati</taxon>
        <taxon>Bacillota</taxon>
        <taxon>Bacilli</taxon>
        <taxon>Bacillales</taxon>
        <taxon>Paenibacillaceae</taxon>
        <taxon>Paenibacillus</taxon>
    </lineage>
</organism>
<dbReference type="Proteomes" id="UP000187412">
    <property type="component" value="Unassembled WGS sequence"/>
</dbReference>
<dbReference type="InterPro" id="IPR029075">
    <property type="entry name" value="Imm48"/>
</dbReference>
<keyword evidence="2" id="KW-1185">Reference proteome</keyword>
<protein>
    <recommendedName>
        <fullName evidence="3">Immunity protein 30 domain-containing protein</fullName>
    </recommendedName>
</protein>
<evidence type="ECO:0000313" key="1">
    <source>
        <dbReference type="EMBL" id="OMD48334.1"/>
    </source>
</evidence>
<sequence length="145" mass="16822">MTDFLSEHKFEGLKVNHVSRELRLFSTELFELIGIRFEDTSELERQVIAAFCFGALNAIVQRDELNQPQAHALIVALLINEFKYSEKQAVDFAEDLIHATNKEYHPVMNAIIHRGIDGHYQYEKNMLDNLRHNILEVINTVKKKA</sequence>
<reference evidence="1 2" key="1">
    <citation type="submission" date="2016-10" db="EMBL/GenBank/DDBJ databases">
        <title>Paenibacillus species isolates.</title>
        <authorList>
            <person name="Beno S.M."/>
        </authorList>
    </citation>
    <scope>NUCLEOTIDE SEQUENCE [LARGE SCALE GENOMIC DNA]</scope>
    <source>
        <strain evidence="1 2">FSL H7-0744</strain>
    </source>
</reference>
<proteinExistence type="predicted"/>
<evidence type="ECO:0000313" key="2">
    <source>
        <dbReference type="Proteomes" id="UP000187412"/>
    </source>
</evidence>
<dbReference type="RefSeq" id="WP_076110589.1">
    <property type="nucleotide sequence ID" value="NZ_MPTB01000012.1"/>
</dbReference>
<dbReference type="EMBL" id="MPTB01000012">
    <property type="protein sequence ID" value="OMD48334.1"/>
    <property type="molecule type" value="Genomic_DNA"/>
</dbReference>
<dbReference type="Pfam" id="PF15574">
    <property type="entry name" value="Imm48"/>
    <property type="match status" value="1"/>
</dbReference>
<gene>
    <name evidence="1" type="ORF">BSK56_11160</name>
</gene>